<evidence type="ECO:0000256" key="4">
    <source>
        <dbReference type="ARBA" id="ARBA00022898"/>
    </source>
</evidence>
<name>A0A3R5UTA1_9BACT</name>
<evidence type="ECO:0000256" key="3">
    <source>
        <dbReference type="ARBA" id="ARBA00022679"/>
    </source>
</evidence>
<dbReference type="NCBIfam" id="TIGR01326">
    <property type="entry name" value="OAH_OAS_sulfhy"/>
    <property type="match status" value="1"/>
</dbReference>
<dbReference type="KEGG" id="gtl:EP073_00290"/>
<dbReference type="GO" id="GO:0003961">
    <property type="term" value="F:O-acetylhomoserine aminocarboxypropyltransferase activity"/>
    <property type="evidence" value="ECO:0007669"/>
    <property type="project" value="TreeGrafter"/>
</dbReference>
<dbReference type="Pfam" id="PF01053">
    <property type="entry name" value="Cys_Met_Meta_PP"/>
    <property type="match status" value="1"/>
</dbReference>
<sequence>MSKHRIETIAVHGGQTPDPVTGARAVPIYQTTAYKFRDADHAVKLFDLEEAGYIYTRLNNPTVEVLENRIAMLEGGTGAVAASSGQFAEFMVFSTIAEAGDEIITTNRLYGGTNNLFFHTFKKLGITFRPFDQNNPDEIKSLINEKTKAVYLETVANPGNDIADFETIAKITHENGLPLVIDNTYPTPFLCRPKDFGADVVVHSVTKFLGGHGNSMGGVAVDLGTFDWAKSGRFPSFTTPDPSYHGIVYAERFGNMALAVKMRVQTMRDIGGCMSPMNAFLLLQGLETLHVRMERHVENARKLADYLQKSDMVDWVNFPELEGNPNCERAKKYMPKGTGAMLSFGIKGGQQAGKAFIEGVELATHLTNLGDTRTLVTHPASTTHRQLNAEQKAKAGITDGLIRLSVGIEHIDDIIADIEQAFAKAKKA</sequence>
<dbReference type="GO" id="GO:0006535">
    <property type="term" value="P:cysteine biosynthetic process from serine"/>
    <property type="evidence" value="ECO:0007669"/>
    <property type="project" value="TreeGrafter"/>
</dbReference>
<dbReference type="EMBL" id="CP035108">
    <property type="protein sequence ID" value="QAR31893.1"/>
    <property type="molecule type" value="Genomic_DNA"/>
</dbReference>
<dbReference type="Proteomes" id="UP000287502">
    <property type="component" value="Chromosome"/>
</dbReference>
<proteinExistence type="inferred from homology"/>
<dbReference type="InterPro" id="IPR006235">
    <property type="entry name" value="OAc-hSer/O-AcSer_sulfhydrylase"/>
</dbReference>
<keyword evidence="4 5" id="KW-0663">Pyridoxal phosphate</keyword>
<feature type="modified residue" description="N6-(pyridoxal phosphate)lysine" evidence="5">
    <location>
        <position position="207"/>
    </location>
</feature>
<comment type="cofactor">
    <cofactor evidence="1 6">
        <name>pyridoxal 5'-phosphate</name>
        <dbReference type="ChEBI" id="CHEBI:597326"/>
    </cofactor>
</comment>
<reference evidence="7 8" key="1">
    <citation type="submission" date="2019-01" db="EMBL/GenBank/DDBJ databases">
        <title>Geovibrio thiophilus DSM 11263, complete genome.</title>
        <authorList>
            <person name="Spring S."/>
            <person name="Bunk B."/>
            <person name="Sproer C."/>
        </authorList>
    </citation>
    <scope>NUCLEOTIDE SEQUENCE [LARGE SCALE GENOMIC DNA]</scope>
    <source>
        <strain evidence="7 8">DSM 11263</strain>
    </source>
</reference>
<dbReference type="GO" id="GO:0019346">
    <property type="term" value="P:transsulfuration"/>
    <property type="evidence" value="ECO:0007669"/>
    <property type="project" value="InterPro"/>
</dbReference>
<dbReference type="InterPro" id="IPR015422">
    <property type="entry name" value="PyrdxlP-dep_Trfase_small"/>
</dbReference>
<evidence type="ECO:0000256" key="2">
    <source>
        <dbReference type="ARBA" id="ARBA00009077"/>
    </source>
</evidence>
<organism evidence="7 8">
    <name type="scientific">Geovibrio thiophilus</name>
    <dbReference type="NCBI Taxonomy" id="139438"/>
    <lineage>
        <taxon>Bacteria</taxon>
        <taxon>Pseudomonadati</taxon>
        <taxon>Deferribacterota</taxon>
        <taxon>Deferribacteres</taxon>
        <taxon>Deferribacterales</taxon>
        <taxon>Geovibrionaceae</taxon>
        <taxon>Geovibrio</taxon>
    </lineage>
</organism>
<dbReference type="PANTHER" id="PTHR43797:SF2">
    <property type="entry name" value="HOMOCYSTEINE_CYSTEINE SYNTHASE"/>
    <property type="match status" value="1"/>
</dbReference>
<keyword evidence="3 7" id="KW-0808">Transferase</keyword>
<dbReference type="InterPro" id="IPR000277">
    <property type="entry name" value="Cys/Met-Metab_PyrdxlP-dep_enz"/>
</dbReference>
<evidence type="ECO:0000256" key="5">
    <source>
        <dbReference type="PIRSR" id="PIRSR001434-2"/>
    </source>
</evidence>
<dbReference type="GO" id="GO:0071269">
    <property type="term" value="P:L-homocysteine biosynthetic process"/>
    <property type="evidence" value="ECO:0007669"/>
    <property type="project" value="TreeGrafter"/>
</dbReference>
<dbReference type="GO" id="GO:0005737">
    <property type="term" value="C:cytoplasm"/>
    <property type="evidence" value="ECO:0007669"/>
    <property type="project" value="TreeGrafter"/>
</dbReference>
<comment type="similarity">
    <text evidence="2 6">Belongs to the trans-sulfuration enzymes family.</text>
</comment>
<evidence type="ECO:0000256" key="6">
    <source>
        <dbReference type="RuleBase" id="RU362118"/>
    </source>
</evidence>
<dbReference type="GO" id="GO:0030170">
    <property type="term" value="F:pyridoxal phosphate binding"/>
    <property type="evidence" value="ECO:0007669"/>
    <property type="project" value="InterPro"/>
</dbReference>
<dbReference type="CDD" id="cd00614">
    <property type="entry name" value="CGS_like"/>
    <property type="match status" value="1"/>
</dbReference>
<dbReference type="SUPFAM" id="SSF53383">
    <property type="entry name" value="PLP-dependent transferases"/>
    <property type="match status" value="1"/>
</dbReference>
<dbReference type="FunFam" id="3.40.640.10:FF:000035">
    <property type="entry name" value="O-succinylhomoserine sulfhydrylase"/>
    <property type="match status" value="1"/>
</dbReference>
<dbReference type="Gene3D" id="3.90.1150.10">
    <property type="entry name" value="Aspartate Aminotransferase, domain 1"/>
    <property type="match status" value="1"/>
</dbReference>
<dbReference type="RefSeq" id="WP_128465180.1">
    <property type="nucleotide sequence ID" value="NZ_CP035108.1"/>
</dbReference>
<dbReference type="GO" id="GO:0004124">
    <property type="term" value="F:cysteine synthase activity"/>
    <property type="evidence" value="ECO:0007669"/>
    <property type="project" value="TreeGrafter"/>
</dbReference>
<accession>A0A3R5UTA1</accession>
<dbReference type="OrthoDB" id="9780685at2"/>
<evidence type="ECO:0000256" key="1">
    <source>
        <dbReference type="ARBA" id="ARBA00001933"/>
    </source>
</evidence>
<dbReference type="InterPro" id="IPR015421">
    <property type="entry name" value="PyrdxlP-dep_Trfase_major"/>
</dbReference>
<gene>
    <name evidence="7" type="ORF">EP073_00290</name>
</gene>
<dbReference type="Gene3D" id="3.40.640.10">
    <property type="entry name" value="Type I PLP-dependent aspartate aminotransferase-like (Major domain)"/>
    <property type="match status" value="1"/>
</dbReference>
<keyword evidence="8" id="KW-1185">Reference proteome</keyword>
<evidence type="ECO:0000313" key="7">
    <source>
        <dbReference type="EMBL" id="QAR31893.1"/>
    </source>
</evidence>
<protein>
    <submittedName>
        <fullName evidence="7">O-acetylhomoserine aminocarboxypropyltransferase/cysteine synthase</fullName>
    </submittedName>
</protein>
<dbReference type="AlphaFoldDB" id="A0A3R5UTA1"/>
<dbReference type="PIRSF" id="PIRSF001434">
    <property type="entry name" value="CGS"/>
    <property type="match status" value="1"/>
</dbReference>
<dbReference type="PANTHER" id="PTHR43797">
    <property type="entry name" value="HOMOCYSTEINE/CYSTEINE SYNTHASE"/>
    <property type="match status" value="1"/>
</dbReference>
<evidence type="ECO:0000313" key="8">
    <source>
        <dbReference type="Proteomes" id="UP000287502"/>
    </source>
</evidence>
<dbReference type="InterPro" id="IPR015424">
    <property type="entry name" value="PyrdxlP-dep_Trfase"/>
</dbReference>